<dbReference type="InterPro" id="IPR043472">
    <property type="entry name" value="Macro_dom-like"/>
</dbReference>
<feature type="region of interest" description="Disordered" evidence="1">
    <location>
        <begin position="1"/>
        <end position="81"/>
    </location>
</feature>
<reference evidence="3" key="1">
    <citation type="submission" date="2021-01" db="EMBL/GenBank/DDBJ databases">
        <authorList>
            <person name="Corre E."/>
            <person name="Pelletier E."/>
            <person name="Niang G."/>
            <person name="Scheremetjew M."/>
            <person name="Finn R."/>
            <person name="Kale V."/>
            <person name="Holt S."/>
            <person name="Cochrane G."/>
            <person name="Meng A."/>
            <person name="Brown T."/>
            <person name="Cohen L."/>
        </authorList>
    </citation>
    <scope>NUCLEOTIDE SEQUENCE</scope>
    <source>
        <strain evidence="3">CCMP1756</strain>
    </source>
</reference>
<gene>
    <name evidence="3" type="ORF">PCAL00307_LOCUS9445</name>
</gene>
<dbReference type="AlphaFoldDB" id="A0A7S3ZUB5"/>
<name>A0A7S3ZUB5_9STRA</name>
<sequence length="286" mass="29639">MDSKADSKMEDAANVDEPGTDSAEPNKQFLLDRIATSDGFKDAKAHKEEDAAPEAAPAADAKATEEASSGEDASPPKRRRPLLVDNLEPLARHALKYGELVVSKGSVLDAHVGALVNAANEGCQGGGGVDGAITSAGGDLLAEKREALPCLAGSDWRRCNTGDAVVTSGGPFGSLRCDAVIHAVGPNYHSLPDGEGDELARGDALLRSAYVSSMARAKEEKCKTVAFSLLSAGIFRGLQSLDTILAISVGAVADAAYEGLERVHLVAFTPGEQRKLKAAAAARFAE</sequence>
<organism evidence="3">
    <name type="scientific">Pelagomonas calceolata</name>
    <dbReference type="NCBI Taxonomy" id="35677"/>
    <lineage>
        <taxon>Eukaryota</taxon>
        <taxon>Sar</taxon>
        <taxon>Stramenopiles</taxon>
        <taxon>Ochrophyta</taxon>
        <taxon>Pelagophyceae</taxon>
        <taxon>Pelagomonadales</taxon>
        <taxon>Pelagomonadaceae</taxon>
        <taxon>Pelagomonas</taxon>
    </lineage>
</organism>
<protein>
    <recommendedName>
        <fullName evidence="2">Macro domain-containing protein</fullName>
    </recommendedName>
</protein>
<feature type="compositionally biased region" description="Basic and acidic residues" evidence="1">
    <location>
        <begin position="39"/>
        <end position="50"/>
    </location>
</feature>
<dbReference type="EMBL" id="HBIW01011056">
    <property type="protein sequence ID" value="CAE0694009.1"/>
    <property type="molecule type" value="Transcribed_RNA"/>
</dbReference>
<dbReference type="SUPFAM" id="SSF52949">
    <property type="entry name" value="Macro domain-like"/>
    <property type="match status" value="1"/>
</dbReference>
<proteinExistence type="predicted"/>
<evidence type="ECO:0000256" key="1">
    <source>
        <dbReference type="SAM" id="MobiDB-lite"/>
    </source>
</evidence>
<dbReference type="Pfam" id="PF01661">
    <property type="entry name" value="Macro"/>
    <property type="match status" value="1"/>
</dbReference>
<evidence type="ECO:0000259" key="2">
    <source>
        <dbReference type="PROSITE" id="PS51154"/>
    </source>
</evidence>
<dbReference type="PROSITE" id="PS51154">
    <property type="entry name" value="MACRO"/>
    <property type="match status" value="1"/>
</dbReference>
<dbReference type="PANTHER" id="PTHR11106">
    <property type="entry name" value="GANGLIOSIDE INDUCED DIFFERENTIATION ASSOCIATED PROTEIN 2-RELATED"/>
    <property type="match status" value="1"/>
</dbReference>
<dbReference type="Gene3D" id="3.40.220.10">
    <property type="entry name" value="Leucine Aminopeptidase, subunit E, domain 1"/>
    <property type="match status" value="1"/>
</dbReference>
<feature type="compositionally biased region" description="Basic and acidic residues" evidence="1">
    <location>
        <begin position="1"/>
        <end position="11"/>
    </location>
</feature>
<dbReference type="PANTHER" id="PTHR11106:SF27">
    <property type="entry name" value="MACRO DOMAIN-CONTAINING PROTEIN"/>
    <property type="match status" value="1"/>
</dbReference>
<feature type="domain" description="Macro" evidence="2">
    <location>
        <begin position="87"/>
        <end position="284"/>
    </location>
</feature>
<dbReference type="SMART" id="SM00506">
    <property type="entry name" value="A1pp"/>
    <property type="match status" value="1"/>
</dbReference>
<evidence type="ECO:0000313" key="3">
    <source>
        <dbReference type="EMBL" id="CAE0694009.1"/>
    </source>
</evidence>
<dbReference type="InterPro" id="IPR002589">
    <property type="entry name" value="Macro_dom"/>
</dbReference>
<accession>A0A7S3ZUB5</accession>